<feature type="transmembrane region" description="Helical" evidence="8">
    <location>
        <begin position="448"/>
        <end position="466"/>
    </location>
</feature>
<keyword evidence="6 8" id="KW-1133">Transmembrane helix</keyword>
<evidence type="ECO:0000313" key="10">
    <source>
        <dbReference type="Proteomes" id="UP000193685"/>
    </source>
</evidence>
<dbReference type="GO" id="GO:0022857">
    <property type="term" value="F:transmembrane transporter activity"/>
    <property type="evidence" value="ECO:0007669"/>
    <property type="project" value="InterPro"/>
</dbReference>
<keyword evidence="5" id="KW-0029">Amino-acid transport</keyword>
<evidence type="ECO:0000256" key="3">
    <source>
        <dbReference type="ARBA" id="ARBA00022448"/>
    </source>
</evidence>
<dbReference type="OMA" id="WFNNFVG"/>
<organism evidence="9 10">
    <name type="scientific">Protomyces lactucae-debilis</name>
    <dbReference type="NCBI Taxonomy" id="2754530"/>
    <lineage>
        <taxon>Eukaryota</taxon>
        <taxon>Fungi</taxon>
        <taxon>Dikarya</taxon>
        <taxon>Ascomycota</taxon>
        <taxon>Taphrinomycotina</taxon>
        <taxon>Taphrinomycetes</taxon>
        <taxon>Taphrinales</taxon>
        <taxon>Protomycetaceae</taxon>
        <taxon>Protomyces</taxon>
    </lineage>
</organism>
<evidence type="ECO:0000256" key="2">
    <source>
        <dbReference type="ARBA" id="ARBA00009523"/>
    </source>
</evidence>
<name>A0A1Y2FAN8_PROLT</name>
<evidence type="ECO:0000256" key="4">
    <source>
        <dbReference type="ARBA" id="ARBA00022692"/>
    </source>
</evidence>
<proteinExistence type="inferred from homology"/>
<dbReference type="PIRSF" id="PIRSF006060">
    <property type="entry name" value="AA_transporter"/>
    <property type="match status" value="1"/>
</dbReference>
<feature type="transmembrane region" description="Helical" evidence="8">
    <location>
        <begin position="193"/>
        <end position="213"/>
    </location>
</feature>
<comment type="similarity">
    <text evidence="2">Belongs to the amino acid-polyamine-organocation (APC) superfamily.</text>
</comment>
<sequence>MASMDSPELLKQTDGEDLRELGYEAELSRKFSFFSMLCLAYCVLGTWSTFAQGLGSGLSSGGPVGIIYGLLVVFSCNMCIAMSLGELCSAYPTALGQGFYVSQLWPGEAGRFLSYVTVLINAAGWWTLSASQAAFMGDFMLSMKVMYDPEWKGIDKGWLHFLVYAGLAIAGTLFNAAACRKMYVLPRFNNGVFYQNVILLVAFSMTLLICVGVKDDLQFQSGKFVFGKFVNETGWNDGVCWFIGLIQAAYGLTAFDSVIHLVEEMPRPSINAPRVLNLAILTGTLTGYFFLFVMLYCIQDLDGVINTATELPFMQLSLDAIGLTGSAVLLAIYISNGTLQLFSIMTTSSRLTWSFARDGGLLFHDYFAKVDPTWQMPVRATMLQGGIVVVIGLLYLFSNATLEAILSVSTIALTVSYAIPIGVLLFVGRDKLEHTGGSYKLGRFGYTANVVSVIYCAITTVFFFFPSAPGPAPADMNYAIVVFGAVLLLGLATWFLVGRKRYLLTAAAIAERARAERALFIQGLEASNKLGSRGEKGVEIEAWEAQSRGAAFAEAVGEGKEKLV</sequence>
<comment type="caution">
    <text evidence="9">The sequence shown here is derived from an EMBL/GenBank/DDBJ whole genome shotgun (WGS) entry which is preliminary data.</text>
</comment>
<evidence type="ECO:0000256" key="8">
    <source>
        <dbReference type="SAM" id="Phobius"/>
    </source>
</evidence>
<accession>A0A1Y2FAN8</accession>
<dbReference type="Gene3D" id="1.20.1740.10">
    <property type="entry name" value="Amino acid/polyamine transporter I"/>
    <property type="match status" value="1"/>
</dbReference>
<dbReference type="STRING" id="56484.A0A1Y2FAN8"/>
<dbReference type="EMBL" id="MCFI01000012">
    <property type="protein sequence ID" value="ORY80969.1"/>
    <property type="molecule type" value="Genomic_DNA"/>
</dbReference>
<feature type="transmembrane region" description="Helical" evidence="8">
    <location>
        <begin position="380"/>
        <end position="398"/>
    </location>
</feature>
<keyword evidence="4 8" id="KW-0812">Transmembrane</keyword>
<evidence type="ECO:0000256" key="5">
    <source>
        <dbReference type="ARBA" id="ARBA00022970"/>
    </source>
</evidence>
<dbReference type="GO" id="GO:0016020">
    <property type="term" value="C:membrane"/>
    <property type="evidence" value="ECO:0007669"/>
    <property type="project" value="UniProtKB-SubCell"/>
</dbReference>
<evidence type="ECO:0000256" key="7">
    <source>
        <dbReference type="ARBA" id="ARBA00023136"/>
    </source>
</evidence>
<feature type="transmembrane region" description="Helical" evidence="8">
    <location>
        <begin position="275"/>
        <end position="296"/>
    </location>
</feature>
<dbReference type="RefSeq" id="XP_040724614.1">
    <property type="nucleotide sequence ID" value="XM_040869568.1"/>
</dbReference>
<evidence type="ECO:0000256" key="1">
    <source>
        <dbReference type="ARBA" id="ARBA00004141"/>
    </source>
</evidence>
<dbReference type="Proteomes" id="UP000193685">
    <property type="component" value="Unassembled WGS sequence"/>
</dbReference>
<dbReference type="GeneID" id="63786167"/>
<dbReference type="InterPro" id="IPR002293">
    <property type="entry name" value="AA/rel_permease1"/>
</dbReference>
<gene>
    <name evidence="9" type="ORF">BCR37DRAFT_380847</name>
</gene>
<keyword evidence="3" id="KW-0813">Transport</keyword>
<dbReference type="OrthoDB" id="4476201at2759"/>
<feature type="transmembrane region" description="Helical" evidence="8">
    <location>
        <begin position="157"/>
        <end position="178"/>
    </location>
</feature>
<dbReference type="GO" id="GO:0006865">
    <property type="term" value="P:amino acid transport"/>
    <property type="evidence" value="ECO:0007669"/>
    <property type="project" value="UniProtKB-KW"/>
</dbReference>
<keyword evidence="10" id="KW-1185">Reference proteome</keyword>
<keyword evidence="7 8" id="KW-0472">Membrane</keyword>
<dbReference type="Pfam" id="PF13520">
    <property type="entry name" value="AA_permease_2"/>
    <property type="match status" value="1"/>
</dbReference>
<feature type="transmembrane region" description="Helical" evidence="8">
    <location>
        <begin position="316"/>
        <end position="335"/>
    </location>
</feature>
<feature type="transmembrane region" description="Helical" evidence="8">
    <location>
        <begin position="478"/>
        <end position="497"/>
    </location>
</feature>
<feature type="transmembrane region" description="Helical" evidence="8">
    <location>
        <begin position="66"/>
        <end position="92"/>
    </location>
</feature>
<dbReference type="PANTHER" id="PTHR45649">
    <property type="entry name" value="AMINO-ACID PERMEASE BAT1"/>
    <property type="match status" value="1"/>
</dbReference>
<feature type="transmembrane region" description="Helical" evidence="8">
    <location>
        <begin position="31"/>
        <end position="54"/>
    </location>
</feature>
<evidence type="ECO:0000313" key="9">
    <source>
        <dbReference type="EMBL" id="ORY80969.1"/>
    </source>
</evidence>
<dbReference type="AlphaFoldDB" id="A0A1Y2FAN8"/>
<dbReference type="PANTHER" id="PTHR45649:SF22">
    <property type="entry name" value="TRANSPORTER, PUTATIVE (EUROFUNG)-RELATED"/>
    <property type="match status" value="1"/>
</dbReference>
<comment type="subcellular location">
    <subcellularLocation>
        <location evidence="1">Membrane</location>
        <topology evidence="1">Multi-pass membrane protein</topology>
    </subcellularLocation>
</comment>
<reference evidence="9 10" key="1">
    <citation type="submission" date="2016-07" db="EMBL/GenBank/DDBJ databases">
        <title>Pervasive Adenine N6-methylation of Active Genes in Fungi.</title>
        <authorList>
            <consortium name="DOE Joint Genome Institute"/>
            <person name="Mondo S.J."/>
            <person name="Dannebaum R.O."/>
            <person name="Kuo R.C."/>
            <person name="Labutti K."/>
            <person name="Haridas S."/>
            <person name="Kuo A."/>
            <person name="Salamov A."/>
            <person name="Ahrendt S.R."/>
            <person name="Lipzen A."/>
            <person name="Sullivan W."/>
            <person name="Andreopoulos W.B."/>
            <person name="Clum A."/>
            <person name="Lindquist E."/>
            <person name="Daum C."/>
            <person name="Ramamoorthy G.K."/>
            <person name="Gryganskyi A."/>
            <person name="Culley D."/>
            <person name="Magnuson J.K."/>
            <person name="James T.Y."/>
            <person name="O'Malley M.A."/>
            <person name="Stajich J.E."/>
            <person name="Spatafora J.W."/>
            <person name="Visel A."/>
            <person name="Grigoriev I.V."/>
        </authorList>
    </citation>
    <scope>NUCLEOTIDE SEQUENCE [LARGE SCALE GENOMIC DNA]</scope>
    <source>
        <strain evidence="9 10">12-1054</strain>
    </source>
</reference>
<evidence type="ECO:0000256" key="6">
    <source>
        <dbReference type="ARBA" id="ARBA00022989"/>
    </source>
</evidence>
<feature type="transmembrane region" description="Helical" evidence="8">
    <location>
        <begin position="112"/>
        <end position="136"/>
    </location>
</feature>
<protein>
    <submittedName>
        <fullName evidence="9">Amino acid/polyamine transporter I</fullName>
    </submittedName>
</protein>
<feature type="transmembrane region" description="Helical" evidence="8">
    <location>
        <begin position="404"/>
        <end position="427"/>
    </location>
</feature>